<reference evidence="3 4" key="1">
    <citation type="submission" date="2015-09" db="EMBL/GenBank/DDBJ databases">
        <authorList>
            <person name="Jackson K.R."/>
            <person name="Lunt B.L."/>
            <person name="Fisher J.N.B."/>
            <person name="Gardner A.V."/>
            <person name="Bailey M.E."/>
            <person name="Deus L.M."/>
            <person name="Earl A.S."/>
            <person name="Gibby P.D."/>
            <person name="Hartmann K.A."/>
            <person name="Liu J.E."/>
            <person name="Manci A.M."/>
            <person name="Nielsen D.A."/>
            <person name="Solomon M.B."/>
            <person name="Breakwell D.P."/>
            <person name="Burnett S.H."/>
            <person name="Grose J.H."/>
        </authorList>
    </citation>
    <scope>NUCLEOTIDE SEQUENCE [LARGE SCALE GENOMIC DNA]</scope>
    <source>
        <strain evidence="3 4">2789STDY5608636</strain>
    </source>
</reference>
<sequence length="113" mass="12159">MNLFKHVFAAVLLCLSAHAAAQSLPHGVTLGNLQATRDNIAGQTVITGTYGNQGQTRIIQPSVTFALFDANGKEIGRISSQSPIPLDPGDLWHIRASTPMTFQRFTAVEVRAD</sequence>
<dbReference type="EMBL" id="CYTV01000005">
    <property type="protein sequence ID" value="CUI77176.1"/>
    <property type="molecule type" value="Genomic_DNA"/>
</dbReference>
<dbReference type="Proteomes" id="UP000092950">
    <property type="component" value="Chromosome"/>
</dbReference>
<evidence type="ECO:0000313" key="2">
    <source>
        <dbReference type="EMBL" id="ANY17811.1"/>
    </source>
</evidence>
<proteinExistence type="predicted"/>
<keyword evidence="1" id="KW-0732">Signal</keyword>
<evidence type="ECO:0000256" key="1">
    <source>
        <dbReference type="SAM" id="SignalP"/>
    </source>
</evidence>
<protein>
    <submittedName>
        <fullName evidence="3">Uncharacterized protein</fullName>
    </submittedName>
</protein>
<gene>
    <name evidence="2" type="ORF">BBN53_19125</name>
    <name evidence="3" type="ORF">ERS370011_02132</name>
</gene>
<evidence type="ECO:0000313" key="3">
    <source>
        <dbReference type="EMBL" id="CUI77176.1"/>
    </source>
</evidence>
<dbReference type="KEGG" id="bpdz:BBN53_19125"/>
<reference evidence="2 5" key="2">
    <citation type="submission" date="2016-07" db="EMBL/GenBank/DDBJ databases">
        <title>Complete genome sequences of Bordetella pseudohinzii.</title>
        <authorList>
            <person name="Spilker T."/>
            <person name="Darrah R."/>
            <person name="LiPuma J.J."/>
        </authorList>
    </citation>
    <scope>NUCLEOTIDE SEQUENCE [LARGE SCALE GENOMIC DNA]</scope>
    <source>
        <strain evidence="2 5">HI4681</strain>
    </source>
</reference>
<accession>A0A0M7F813</accession>
<accession>A0A0J6C5W8</accession>
<feature type="chain" id="PRO_5005268822" evidence="1">
    <location>
        <begin position="20"/>
        <end position="113"/>
    </location>
</feature>
<keyword evidence="5" id="KW-1185">Reference proteome</keyword>
<dbReference type="InterPro" id="IPR047676">
    <property type="entry name" value="FxLYD_dom"/>
</dbReference>
<dbReference type="NCBIfam" id="NF038353">
    <property type="entry name" value="FxLYD_dom"/>
    <property type="match status" value="1"/>
</dbReference>
<dbReference type="AlphaFoldDB" id="A0A0J6C5W8"/>
<evidence type="ECO:0000313" key="5">
    <source>
        <dbReference type="Proteomes" id="UP000092950"/>
    </source>
</evidence>
<dbReference type="Proteomes" id="UP000053096">
    <property type="component" value="Unassembled WGS sequence"/>
</dbReference>
<feature type="signal peptide" evidence="1">
    <location>
        <begin position="1"/>
        <end position="19"/>
    </location>
</feature>
<dbReference type="EMBL" id="CP016440">
    <property type="protein sequence ID" value="ANY17811.1"/>
    <property type="molecule type" value="Genomic_DNA"/>
</dbReference>
<organism evidence="3 4">
    <name type="scientific">Bordetella pseudohinzii</name>
    <dbReference type="NCBI Taxonomy" id="1331258"/>
    <lineage>
        <taxon>Bacteria</taxon>
        <taxon>Pseudomonadati</taxon>
        <taxon>Pseudomonadota</taxon>
        <taxon>Betaproteobacteria</taxon>
        <taxon>Burkholderiales</taxon>
        <taxon>Alcaligenaceae</taxon>
        <taxon>Bordetella</taxon>
    </lineage>
</organism>
<evidence type="ECO:0000313" key="4">
    <source>
        <dbReference type="Proteomes" id="UP000053096"/>
    </source>
</evidence>
<name>A0A0J6C5W8_9BORD</name>
<dbReference type="RefSeq" id="WP_043206853.1">
    <property type="nucleotide sequence ID" value="NZ_CAJGUP010000063.1"/>
</dbReference>
<dbReference type="OrthoDB" id="5957485at2"/>